<evidence type="ECO:0000259" key="1">
    <source>
        <dbReference type="Pfam" id="PF09860"/>
    </source>
</evidence>
<proteinExistence type="predicted"/>
<gene>
    <name evidence="2" type="ORF">C7B77_06870</name>
</gene>
<evidence type="ECO:0000313" key="3">
    <source>
        <dbReference type="Proteomes" id="UP000238937"/>
    </source>
</evidence>
<dbReference type="EMBL" id="PVWO01000058">
    <property type="protein sequence ID" value="PSB57874.1"/>
    <property type="molecule type" value="Genomic_DNA"/>
</dbReference>
<protein>
    <recommendedName>
        <fullName evidence="1">DUF2087 domain-containing protein</fullName>
    </recommendedName>
</protein>
<sequence>MIKPIHWDTATLRREMVGYNMMSRQNSIYQRVPTSEWRTDTN</sequence>
<name>A0A2T1GJD8_9CYAN</name>
<dbReference type="OrthoDB" id="529288at2"/>
<accession>A0A2T1GJD8</accession>
<dbReference type="Proteomes" id="UP000238937">
    <property type="component" value="Unassembled WGS sequence"/>
</dbReference>
<dbReference type="InterPro" id="IPR018656">
    <property type="entry name" value="DUF2087"/>
</dbReference>
<organism evidence="2 3">
    <name type="scientific">Chamaesiphon polymorphus CCALA 037</name>
    <dbReference type="NCBI Taxonomy" id="2107692"/>
    <lineage>
        <taxon>Bacteria</taxon>
        <taxon>Bacillati</taxon>
        <taxon>Cyanobacteriota</taxon>
        <taxon>Cyanophyceae</taxon>
        <taxon>Gomontiellales</taxon>
        <taxon>Chamaesiphonaceae</taxon>
        <taxon>Chamaesiphon</taxon>
    </lineage>
</organism>
<evidence type="ECO:0000313" key="2">
    <source>
        <dbReference type="EMBL" id="PSB57874.1"/>
    </source>
</evidence>
<keyword evidence="3" id="KW-1185">Reference proteome</keyword>
<dbReference type="AlphaFoldDB" id="A0A2T1GJD8"/>
<dbReference type="Pfam" id="PF09860">
    <property type="entry name" value="DUF2087"/>
    <property type="match status" value="1"/>
</dbReference>
<comment type="caution">
    <text evidence="2">The sequence shown here is derived from an EMBL/GenBank/DDBJ whole genome shotgun (WGS) entry which is preliminary data.</text>
</comment>
<reference evidence="2 3" key="1">
    <citation type="submission" date="2018-03" db="EMBL/GenBank/DDBJ databases">
        <title>The ancient ancestry and fast evolution of plastids.</title>
        <authorList>
            <person name="Moore K.R."/>
            <person name="Magnabosco C."/>
            <person name="Momper L."/>
            <person name="Gold D.A."/>
            <person name="Bosak T."/>
            <person name="Fournier G.P."/>
        </authorList>
    </citation>
    <scope>NUCLEOTIDE SEQUENCE [LARGE SCALE GENOMIC DNA]</scope>
    <source>
        <strain evidence="2 3">CCALA 037</strain>
    </source>
</reference>
<feature type="domain" description="DUF2087" evidence="1">
    <location>
        <begin position="1"/>
        <end position="31"/>
    </location>
</feature>